<dbReference type="InterPro" id="IPR022206">
    <property type="entry name" value="Firmicutes_EssC_N"/>
</dbReference>
<feature type="coiled-coil region" evidence="10">
    <location>
        <begin position="375"/>
        <end position="402"/>
    </location>
</feature>
<dbReference type="Gene3D" id="2.60.200.20">
    <property type="match status" value="1"/>
</dbReference>
<accession>A0A7T7CD40</accession>
<comment type="subcellular location">
    <subcellularLocation>
        <location evidence="1">Cell membrane</location>
        <topology evidence="1">Multi-pass membrane protein</topology>
    </subcellularLocation>
</comment>
<feature type="binding site" evidence="9">
    <location>
        <begin position="673"/>
        <end position="680"/>
    </location>
    <ligand>
        <name>ATP</name>
        <dbReference type="ChEBI" id="CHEBI:30616"/>
    </ligand>
</feature>
<keyword evidence="14" id="KW-1185">Reference proteome</keyword>
<dbReference type="GO" id="GO:0005524">
    <property type="term" value="F:ATP binding"/>
    <property type="evidence" value="ECO:0007669"/>
    <property type="project" value="UniProtKB-UniRule"/>
</dbReference>
<reference evidence="13 14" key="1">
    <citation type="submission" date="2020-06" db="EMBL/GenBank/DDBJ databases">
        <title>Genomic analysis of Salicibibacter sp. NKC5-3.</title>
        <authorList>
            <person name="Oh Y.J."/>
        </authorList>
    </citation>
    <scope>NUCLEOTIDE SEQUENCE [LARGE SCALE GENOMIC DNA]</scope>
    <source>
        <strain evidence="13 14">NKC5-3</strain>
    </source>
</reference>
<dbReference type="Proteomes" id="UP000595823">
    <property type="component" value="Chromosome"/>
</dbReference>
<evidence type="ECO:0000256" key="10">
    <source>
        <dbReference type="SAM" id="Coils"/>
    </source>
</evidence>
<evidence type="ECO:0000256" key="8">
    <source>
        <dbReference type="ARBA" id="ARBA00023136"/>
    </source>
</evidence>
<keyword evidence="10" id="KW-0175">Coiled coil</keyword>
<dbReference type="InterPro" id="IPR023839">
    <property type="entry name" value="Firmicutes_EssC_C"/>
</dbReference>
<feature type="transmembrane region" description="Helical" evidence="11">
    <location>
        <begin position="263"/>
        <end position="284"/>
    </location>
</feature>
<keyword evidence="8 11" id="KW-0472">Membrane</keyword>
<keyword evidence="6 9" id="KW-0067">ATP-binding</keyword>
<evidence type="ECO:0000256" key="4">
    <source>
        <dbReference type="ARBA" id="ARBA00022737"/>
    </source>
</evidence>
<keyword evidence="5 9" id="KW-0547">Nucleotide-binding</keyword>
<evidence type="ECO:0000256" key="2">
    <source>
        <dbReference type="ARBA" id="ARBA00022475"/>
    </source>
</evidence>
<dbReference type="RefSeq" id="WP_200125058.1">
    <property type="nucleotide sequence ID" value="NZ_CP054705.1"/>
</dbReference>
<protein>
    <submittedName>
        <fullName evidence="13">Type VII secretion protein EssC</fullName>
    </submittedName>
</protein>
<evidence type="ECO:0000313" key="13">
    <source>
        <dbReference type="EMBL" id="QQK77598.1"/>
    </source>
</evidence>
<proteinExistence type="predicted"/>
<dbReference type="GO" id="GO:0003677">
    <property type="term" value="F:DNA binding"/>
    <property type="evidence" value="ECO:0007669"/>
    <property type="project" value="InterPro"/>
</dbReference>
<keyword evidence="2" id="KW-1003">Cell membrane</keyword>
<evidence type="ECO:0000256" key="11">
    <source>
        <dbReference type="SAM" id="Phobius"/>
    </source>
</evidence>
<feature type="binding site" evidence="9">
    <location>
        <begin position="1001"/>
        <end position="1008"/>
    </location>
    <ligand>
        <name>ATP</name>
        <dbReference type="ChEBI" id="CHEBI:30616"/>
    </ligand>
</feature>
<gene>
    <name evidence="13" type="primary">essC</name>
    <name evidence="13" type="ORF">HUG15_19760</name>
</gene>
<evidence type="ECO:0000256" key="1">
    <source>
        <dbReference type="ARBA" id="ARBA00004651"/>
    </source>
</evidence>
<dbReference type="EMBL" id="CP054705">
    <property type="protein sequence ID" value="QQK77598.1"/>
    <property type="molecule type" value="Genomic_DNA"/>
</dbReference>
<dbReference type="PANTHER" id="PTHR22683:SF1">
    <property type="entry name" value="TYPE VII SECRETION SYSTEM PROTEIN ESSC"/>
    <property type="match status" value="1"/>
</dbReference>
<dbReference type="InterPro" id="IPR027417">
    <property type="entry name" value="P-loop_NTPase"/>
</dbReference>
<dbReference type="GO" id="GO:0005886">
    <property type="term" value="C:plasma membrane"/>
    <property type="evidence" value="ECO:0007669"/>
    <property type="project" value="UniProtKB-SubCell"/>
</dbReference>
<dbReference type="PROSITE" id="PS50901">
    <property type="entry name" value="FTSK"/>
    <property type="match status" value="2"/>
</dbReference>
<dbReference type="InterPro" id="IPR050206">
    <property type="entry name" value="FtsK/SpoIIIE/SftA"/>
</dbReference>
<feature type="transmembrane region" description="Helical" evidence="11">
    <location>
        <begin position="237"/>
        <end position="257"/>
    </location>
</feature>
<evidence type="ECO:0000259" key="12">
    <source>
        <dbReference type="PROSITE" id="PS50901"/>
    </source>
</evidence>
<evidence type="ECO:0000313" key="14">
    <source>
        <dbReference type="Proteomes" id="UP000595823"/>
    </source>
</evidence>
<dbReference type="CDD" id="cd01127">
    <property type="entry name" value="TrwB_TraG_TraD_VirD4"/>
    <property type="match status" value="1"/>
</dbReference>
<feature type="domain" description="FtsK" evidence="12">
    <location>
        <begin position="984"/>
        <end position="1168"/>
    </location>
</feature>
<dbReference type="KEGG" id="scia:HUG15_19760"/>
<name>A0A7T7CD40_9BACI</name>
<sequence length="1476" mass="168894">MNLLWVFYHTHVQKIEVTEFNAAIGNARDMDLLVPMLGKTVLYTKMDDDKRQCLLMDGHGFQTALTANEPFEYNSEQGTVTFVFTDRPSEKRTYYIGNEKTVSISGKKEADIVIEEDDEHPVPMITLLHKDGQWDVYPHNGGNIYLNGEQLTQKQPIKNGDALLLSFLAVNVSEGDLLTVESFRPFHTELPRMMAPTSEMKKKYPEYRRTPRIIYEQPKDKVKLSVPSQEVDHNQRALWLIILPPLAMLMVMGIVALLIPRGIFIIISVTMFTMTLITSTVTYFREKKARKRKEEKRHRVYTRYLTEKREELQKLVDKQKEVLFYHFPSFERTKYMASHISGRIYEKTSQDDDFMHVRVGRADIPVSFSFSDESSDNANRDKDDLMEQSEELRDAYSEVHRAPLSLSLAGGSIGYVGKMGTVQREVAQMVGQLAFFQSYHELRFVAVFSEEEYSSWEWMRWLPHFQLPHMFAKGLIYNEKTRDQLLTSIYELIRERELDQDGKKRFMPHFVFMVADRALISDHAIMEYLEGPEKALGMSVLFMTDTEENLSEHVHTIIKAVNHKEGEIVIRERQAEHKPFTFDKQDHSTDEDFARLLASLNHQRGMSRSIPDMVSFMELFGVKQTKDLEIDRRWLANDTTETLSVPIGFKGKDELIDLNIHEKAHGPHGLLAGTTGSGKSEFLQTYILSLAVHYHPHEVAFLLIDYKGGGMAQPFKTIPHLLGTITNISESENFSMRALASIKSELKKRQSLFDKNLVNHIDDYMELYNEKKVDEPMPHLFIISDEFAELKNEEPEFIKELVSAARIGRSLGIHLILATQKPGGIIDDQIWSNARFKAALKVQDAQDSKEILKNSDAASLTTTGRGYLQVGNNELYDLFQSAWSGAPYMRETHEGEEEIALVTDAGLVPISNVRTSKAKQEKSKTEIEAVVEEIEAATEQLNIVKAASPWLDPLEEWLPRPEVGNGGEWKFPIAFADEPEKQQQYSVYYEWFKDGNVAVFGSGGFGKSTTLMTMMLTIAEGFSPEELHYYIFDFGTGTLLPFRQLPHTGDYFKIDEVRKIEKLINFLKAEIEKRRELFLVHEVSNIKMFNDTATEPLPMIVLVIDNFDIVKEEFEDVENTVIQFARDGQSLGIYLFLSATRVNAMRQPLVNNMKTKIIHHLLDKNERMSILGRTKFEIEAIPGRVIINKSENYFSQVYLPAGGRDDYEVLEGTKAKIAELKDMHAHADLPDKIAMLPTSLTLSDFKQQADVENGEVPFALDEDKVKPVYTKAAANPHCLVVGQPGKGKSNTLQVLLSYYIQGHVKEIGTFDGVDRKLSHYAREDCVSYIDTKEQINEWLENTSEVMTERERVYMETLDQGDPLPTFDPVILTVDSLSRFQQTIDQQIQGKVVSMMKNYAHLGFRVLIAGNSNEFTKGFDPLTNELKLIRQLILVVKKSDQTLMQLSFSRKEEEITPGFGYYVVNGQDMKIKIPEVL</sequence>
<dbReference type="Gene3D" id="3.40.50.300">
    <property type="entry name" value="P-loop containing nucleotide triphosphate hydrolases"/>
    <property type="match status" value="3"/>
</dbReference>
<evidence type="ECO:0000256" key="3">
    <source>
        <dbReference type="ARBA" id="ARBA00022692"/>
    </source>
</evidence>
<evidence type="ECO:0000256" key="7">
    <source>
        <dbReference type="ARBA" id="ARBA00022989"/>
    </source>
</evidence>
<keyword evidence="3 11" id="KW-0812">Transmembrane</keyword>
<dbReference type="NCBIfam" id="TIGR03928">
    <property type="entry name" value="T7_EssCb_Firm"/>
    <property type="match status" value="1"/>
</dbReference>
<organism evidence="13 14">
    <name type="scientific">Salicibibacter cibarius</name>
    <dbReference type="NCBI Taxonomy" id="2743000"/>
    <lineage>
        <taxon>Bacteria</taxon>
        <taxon>Bacillati</taxon>
        <taxon>Bacillota</taxon>
        <taxon>Bacilli</taxon>
        <taxon>Bacillales</taxon>
        <taxon>Bacillaceae</taxon>
        <taxon>Salicibibacter</taxon>
    </lineage>
</organism>
<keyword evidence="4" id="KW-0677">Repeat</keyword>
<evidence type="ECO:0000256" key="9">
    <source>
        <dbReference type="PROSITE-ProRule" id="PRU00289"/>
    </source>
</evidence>
<dbReference type="Pfam" id="PF01580">
    <property type="entry name" value="FtsK_SpoIIIE"/>
    <property type="match status" value="2"/>
</dbReference>
<evidence type="ECO:0000256" key="5">
    <source>
        <dbReference type="ARBA" id="ARBA00022741"/>
    </source>
</evidence>
<feature type="coiled-coil region" evidence="10">
    <location>
        <begin position="917"/>
        <end position="947"/>
    </location>
</feature>
<dbReference type="InterPro" id="IPR002543">
    <property type="entry name" value="FtsK_dom"/>
</dbReference>
<evidence type="ECO:0000256" key="6">
    <source>
        <dbReference type="ARBA" id="ARBA00022840"/>
    </source>
</evidence>
<dbReference type="PANTHER" id="PTHR22683">
    <property type="entry name" value="SPORULATION PROTEIN RELATED"/>
    <property type="match status" value="1"/>
</dbReference>
<feature type="domain" description="FtsK" evidence="12">
    <location>
        <begin position="653"/>
        <end position="849"/>
    </location>
</feature>
<dbReference type="Pfam" id="PF12538">
    <property type="entry name" value="FtsK_SpoIIIE_N"/>
    <property type="match status" value="1"/>
</dbReference>
<keyword evidence="7 11" id="KW-1133">Transmembrane helix</keyword>
<dbReference type="SUPFAM" id="SSF52540">
    <property type="entry name" value="P-loop containing nucleoside triphosphate hydrolases"/>
    <property type="match status" value="3"/>
</dbReference>